<dbReference type="CDD" id="cd01949">
    <property type="entry name" value="GGDEF"/>
    <property type="match status" value="1"/>
</dbReference>
<dbReference type="EMBL" id="VTOY01000009">
    <property type="protein sequence ID" value="TYZ21364.1"/>
    <property type="molecule type" value="Genomic_DNA"/>
</dbReference>
<gene>
    <name evidence="3" type="ORF">FZ040_10135</name>
</gene>
<feature type="domain" description="GGDEF" evidence="2">
    <location>
        <begin position="185"/>
        <end position="317"/>
    </location>
</feature>
<evidence type="ECO:0000259" key="2">
    <source>
        <dbReference type="PROSITE" id="PS50887"/>
    </source>
</evidence>
<dbReference type="SUPFAM" id="SSF55073">
    <property type="entry name" value="Nucleotide cyclase"/>
    <property type="match status" value="1"/>
</dbReference>
<dbReference type="NCBIfam" id="TIGR00254">
    <property type="entry name" value="GGDEF"/>
    <property type="match status" value="1"/>
</dbReference>
<name>A0A5D6W3H3_9FIRM</name>
<dbReference type="InterPro" id="IPR029787">
    <property type="entry name" value="Nucleotide_cyclase"/>
</dbReference>
<dbReference type="AlphaFoldDB" id="A0A5D6W3H3"/>
<dbReference type="Proteomes" id="UP000323646">
    <property type="component" value="Unassembled WGS sequence"/>
</dbReference>
<dbReference type="SMART" id="SM00267">
    <property type="entry name" value="GGDEF"/>
    <property type="match status" value="1"/>
</dbReference>
<dbReference type="Pfam" id="PF00990">
    <property type="entry name" value="GGDEF"/>
    <property type="match status" value="1"/>
</dbReference>
<dbReference type="Gene3D" id="3.30.70.270">
    <property type="match status" value="1"/>
</dbReference>
<sequence length="329" mass="37773">MNLMIEATIFLTILALILTGLLYREHRRRINQWDFFLWMSRTAGFFVFDYDPISDKMHLSPSCASVLHLPETIQDFRTASKRLDSPLEKLGIHFLVQAIQKNDITQELCLTYANDRTCFYRVNSHKFYDKNHLEVRRITGFFSDITSHTVKEQQLRQKAATDQLTGVYNRGAIHDLIRIALKKGIPGAFIMLDIDYFKTINDSSGHQAGDKVLQHVVQILREHIRHTDIIGRMGGDEFCLYLPNIPSKDYAQKLCERICDTIPSSIHYGTEDHPVTLSVGGTITHPQDTFTSLYSRADNALYQSKRQGRNKVTIDDCGLTPKVHDQKNN</sequence>
<keyword evidence="4" id="KW-1185">Reference proteome</keyword>
<feature type="transmembrane region" description="Helical" evidence="1">
    <location>
        <begin position="6"/>
        <end position="23"/>
    </location>
</feature>
<reference evidence="3 4" key="1">
    <citation type="submission" date="2019-08" db="EMBL/GenBank/DDBJ databases">
        <title>Selenomonas sp. mPRGC5 and Selenomonas sp. mPRGC8 isolated from ruminal fluid of dairy goat (Capra hircus).</title>
        <authorList>
            <person name="Poothong S."/>
            <person name="Nuengjamnong C."/>
            <person name="Tanasupawat S."/>
        </authorList>
    </citation>
    <scope>NUCLEOTIDE SEQUENCE [LARGE SCALE GENOMIC DNA]</scope>
    <source>
        <strain evidence="4">mPRGC5</strain>
    </source>
</reference>
<dbReference type="OrthoDB" id="1677693at2"/>
<evidence type="ECO:0000256" key="1">
    <source>
        <dbReference type="SAM" id="Phobius"/>
    </source>
</evidence>
<keyword evidence="1" id="KW-1133">Transmembrane helix</keyword>
<keyword evidence="1" id="KW-0472">Membrane</keyword>
<evidence type="ECO:0000313" key="3">
    <source>
        <dbReference type="EMBL" id="TYZ21364.1"/>
    </source>
</evidence>
<dbReference type="InterPro" id="IPR000160">
    <property type="entry name" value="GGDEF_dom"/>
</dbReference>
<organism evidence="3 4">
    <name type="scientific">Selenomonas ruminis</name>
    <dbReference type="NCBI Taxonomy" id="2593411"/>
    <lineage>
        <taxon>Bacteria</taxon>
        <taxon>Bacillati</taxon>
        <taxon>Bacillota</taxon>
        <taxon>Negativicutes</taxon>
        <taxon>Selenomonadales</taxon>
        <taxon>Selenomonadaceae</taxon>
        <taxon>Selenomonas</taxon>
    </lineage>
</organism>
<proteinExistence type="predicted"/>
<dbReference type="InterPro" id="IPR043128">
    <property type="entry name" value="Rev_trsase/Diguanyl_cyclase"/>
</dbReference>
<dbReference type="FunFam" id="3.30.70.270:FF:000001">
    <property type="entry name" value="Diguanylate cyclase domain protein"/>
    <property type="match status" value="1"/>
</dbReference>
<dbReference type="InterPro" id="IPR052163">
    <property type="entry name" value="DGC-Regulatory_Protein"/>
</dbReference>
<dbReference type="PANTHER" id="PTHR46663:SF4">
    <property type="entry name" value="DIGUANYLATE CYCLASE DGCT-RELATED"/>
    <property type="match status" value="1"/>
</dbReference>
<protein>
    <submittedName>
        <fullName evidence="3">GGDEF domain-containing protein</fullName>
    </submittedName>
</protein>
<comment type="caution">
    <text evidence="3">The sequence shown here is derived from an EMBL/GenBank/DDBJ whole genome shotgun (WGS) entry which is preliminary data.</text>
</comment>
<dbReference type="PROSITE" id="PS50887">
    <property type="entry name" value="GGDEF"/>
    <property type="match status" value="1"/>
</dbReference>
<accession>A0A5D6W3H3</accession>
<keyword evidence="1" id="KW-0812">Transmembrane</keyword>
<evidence type="ECO:0000313" key="4">
    <source>
        <dbReference type="Proteomes" id="UP000323646"/>
    </source>
</evidence>
<dbReference type="PANTHER" id="PTHR46663">
    <property type="entry name" value="DIGUANYLATE CYCLASE DGCT-RELATED"/>
    <property type="match status" value="1"/>
</dbReference>
<dbReference type="RefSeq" id="WP_149171876.1">
    <property type="nucleotide sequence ID" value="NZ_VTOY01000009.1"/>
</dbReference>